<gene>
    <name evidence="2" type="ORF">IW245_006642</name>
</gene>
<sequence>MTSLADVLAGRDNDHRPHTTAFTARTRLGWHTPTPPEAGEGTGVSVVIPAHNNDYSLPAVLDALDARRHLQTRVEVIVVDDASTDDTGRIAAKHRAVDRVMRFPQKRGPAAARNLGTFLATWPTVIYLDADMVIAPHVLTDMAVRAHPELVLVGFRQNVPYSRGRDDTPIVPGLEPDLAADHRVLWKPPVGKPMFYSGQVYTAPLVGHPLDDTDDFRDLGNGRAYFDWDLPRMLVTALVAVPRAKVADVGGFDPGFGPDGWGSEDTHLGAALAAAGCKIVPLRQARGWHIDPPDADAAWQAKFATAAARIAHYRHLLTLPAPTGKAGEFAATGARLLTETEDLR</sequence>
<dbReference type="EMBL" id="JADOUF010000001">
    <property type="protein sequence ID" value="MBG6140448.1"/>
    <property type="molecule type" value="Genomic_DNA"/>
</dbReference>
<evidence type="ECO:0000313" key="2">
    <source>
        <dbReference type="EMBL" id="MBG6140448.1"/>
    </source>
</evidence>
<reference evidence="2" key="1">
    <citation type="submission" date="2020-11" db="EMBL/GenBank/DDBJ databases">
        <title>Sequencing the genomes of 1000 actinobacteria strains.</title>
        <authorList>
            <person name="Klenk H.-P."/>
        </authorList>
    </citation>
    <scope>NUCLEOTIDE SEQUENCE</scope>
    <source>
        <strain evidence="2">DSM 45356</strain>
    </source>
</reference>
<dbReference type="SUPFAM" id="SSF53448">
    <property type="entry name" value="Nucleotide-diphospho-sugar transferases"/>
    <property type="match status" value="1"/>
</dbReference>
<dbReference type="RefSeq" id="WP_307788931.1">
    <property type="nucleotide sequence ID" value="NZ_BONS01000005.1"/>
</dbReference>
<dbReference type="Gene3D" id="3.90.550.10">
    <property type="entry name" value="Spore Coat Polysaccharide Biosynthesis Protein SpsA, Chain A"/>
    <property type="match status" value="1"/>
</dbReference>
<dbReference type="AlphaFoldDB" id="A0A8J7GGU7"/>
<accession>A0A8J7GGU7</accession>
<proteinExistence type="predicted"/>
<protein>
    <submittedName>
        <fullName evidence="2">GT2 family glycosyltransferase</fullName>
    </submittedName>
</protein>
<feature type="domain" description="Glycosyltransferase 2-like" evidence="1">
    <location>
        <begin position="45"/>
        <end position="148"/>
    </location>
</feature>
<evidence type="ECO:0000313" key="3">
    <source>
        <dbReference type="Proteomes" id="UP000622552"/>
    </source>
</evidence>
<dbReference type="CDD" id="cd00761">
    <property type="entry name" value="Glyco_tranf_GTA_type"/>
    <property type="match status" value="1"/>
</dbReference>
<dbReference type="Pfam" id="PF00535">
    <property type="entry name" value="Glycos_transf_2"/>
    <property type="match status" value="1"/>
</dbReference>
<keyword evidence="3" id="KW-1185">Reference proteome</keyword>
<dbReference type="InterPro" id="IPR050834">
    <property type="entry name" value="Glycosyltransf_2"/>
</dbReference>
<dbReference type="PANTHER" id="PTHR43685">
    <property type="entry name" value="GLYCOSYLTRANSFERASE"/>
    <property type="match status" value="1"/>
</dbReference>
<dbReference type="PANTHER" id="PTHR43685:SF3">
    <property type="entry name" value="SLR2126 PROTEIN"/>
    <property type="match status" value="1"/>
</dbReference>
<evidence type="ECO:0000259" key="1">
    <source>
        <dbReference type="Pfam" id="PF00535"/>
    </source>
</evidence>
<organism evidence="2 3">
    <name type="scientific">Longispora fulva</name>
    <dbReference type="NCBI Taxonomy" id="619741"/>
    <lineage>
        <taxon>Bacteria</taxon>
        <taxon>Bacillati</taxon>
        <taxon>Actinomycetota</taxon>
        <taxon>Actinomycetes</taxon>
        <taxon>Micromonosporales</taxon>
        <taxon>Micromonosporaceae</taxon>
        <taxon>Longispora</taxon>
    </lineage>
</organism>
<dbReference type="InterPro" id="IPR001173">
    <property type="entry name" value="Glyco_trans_2-like"/>
</dbReference>
<name>A0A8J7GGU7_9ACTN</name>
<dbReference type="Proteomes" id="UP000622552">
    <property type="component" value="Unassembled WGS sequence"/>
</dbReference>
<dbReference type="InterPro" id="IPR029044">
    <property type="entry name" value="Nucleotide-diphossugar_trans"/>
</dbReference>
<comment type="caution">
    <text evidence="2">The sequence shown here is derived from an EMBL/GenBank/DDBJ whole genome shotgun (WGS) entry which is preliminary data.</text>
</comment>